<accession>A0A1W1YGL6</accession>
<organism evidence="4 5">
    <name type="scientific">Cellulophaga tyrosinoxydans</name>
    <dbReference type="NCBI Taxonomy" id="504486"/>
    <lineage>
        <taxon>Bacteria</taxon>
        <taxon>Pseudomonadati</taxon>
        <taxon>Bacteroidota</taxon>
        <taxon>Flavobacteriia</taxon>
        <taxon>Flavobacteriales</taxon>
        <taxon>Flavobacteriaceae</taxon>
        <taxon>Cellulophaga</taxon>
    </lineage>
</organism>
<name>A0A1W1YGL6_9FLAO</name>
<dbReference type="SUPFAM" id="SSF55874">
    <property type="entry name" value="ATPase domain of HSP90 chaperone/DNA topoisomerase II/histidine kinase"/>
    <property type="match status" value="1"/>
</dbReference>
<keyword evidence="2" id="KW-0472">Membrane</keyword>
<proteinExistence type="predicted"/>
<evidence type="ECO:0000313" key="4">
    <source>
        <dbReference type="EMBL" id="SMC35274.1"/>
    </source>
</evidence>
<dbReference type="PROSITE" id="PS51257">
    <property type="entry name" value="PROKAR_LIPOPROTEIN"/>
    <property type="match status" value="1"/>
</dbReference>
<dbReference type="Proteomes" id="UP000192360">
    <property type="component" value="Unassembled WGS sequence"/>
</dbReference>
<feature type="domain" description="Histidine kinase/HSP90-like ATPase" evidence="3">
    <location>
        <begin position="559"/>
        <end position="645"/>
    </location>
</feature>
<protein>
    <recommendedName>
        <fullName evidence="3">Histidine kinase/HSP90-like ATPase domain-containing protein</fullName>
    </recommendedName>
</protein>
<dbReference type="Gene3D" id="3.30.565.10">
    <property type="entry name" value="Histidine kinase-like ATPase, C-terminal domain"/>
    <property type="match status" value="1"/>
</dbReference>
<feature type="transmembrane region" description="Helical" evidence="2">
    <location>
        <begin position="423"/>
        <end position="443"/>
    </location>
</feature>
<keyword evidence="2" id="KW-1133">Transmembrane helix</keyword>
<dbReference type="Gene3D" id="1.25.40.10">
    <property type="entry name" value="Tetratricopeptide repeat domain"/>
    <property type="match status" value="2"/>
</dbReference>
<evidence type="ECO:0000256" key="2">
    <source>
        <dbReference type="SAM" id="Phobius"/>
    </source>
</evidence>
<sequence length="646" mass="74379">MRNILIVLVIIIFGSCEYERNKQSDKKDENIDSTQLYYNISLDNKMSLRQKQEAINKSLYYAKINDNDTLLAKVLYQKNLVHYSLAEYDSLLLFSDSLINYSKRNNLKSRLAKQFYLKGFYFDEVAHNPDSAFINYNLSKNHFQYLKDSSWVGKNLLQMGIIQKNQGDFFGSKETITEALKYLNKEKDTNYIVSSFNGLATNHRKLLNHEDAIKYYKKALAFSINKADRIVINNNLSATYIDNKNYNEALNLLTELVKDSLLSEKPNEYARVLDNIAYAEWLSGKNESKLKLLVALNIRIKNNDLRGQIASYTHLGEVYSNSNSKKANIYLDSVFILAKKLKNPRAEKDALKQLMELEPYNLKLKNRYVFLQDSLYAQELKVKTQFAKYKYDDKLIQEANLRLEKENAEQKLEVTNQQNKRKLTYAFGGFLFLIFAFSTYILVQRSKRLKQKNKTAKLEATYETESELSRKLHDDFGGKLNYAMLLVQNDSDKLKLLDTLDGLYNQSRDFSREINDVDTGPNFKESLIGMMGNYCKNTKLIVSGSSDLNWSKLSSLSKKTLFKILQELMINMQKHSGASLVSVAFEQSKKTLKVSFMDNGVGASKTDLNFKNGLMNTEKRIEAIGGTIIFESDKGRGFEAQIEIPN</sequence>
<evidence type="ECO:0000259" key="3">
    <source>
        <dbReference type="Pfam" id="PF02518"/>
    </source>
</evidence>
<dbReference type="PANTHER" id="PTHR10098">
    <property type="entry name" value="RAPSYN-RELATED"/>
    <property type="match status" value="1"/>
</dbReference>
<dbReference type="RefSeq" id="WP_143312445.1">
    <property type="nucleotide sequence ID" value="NZ_FWXO01000001.1"/>
</dbReference>
<keyword evidence="1" id="KW-0175">Coiled coil</keyword>
<dbReference type="InterPro" id="IPR003594">
    <property type="entry name" value="HATPase_dom"/>
</dbReference>
<dbReference type="OrthoDB" id="943406at2"/>
<evidence type="ECO:0000313" key="5">
    <source>
        <dbReference type="Proteomes" id="UP000192360"/>
    </source>
</evidence>
<dbReference type="Pfam" id="PF02518">
    <property type="entry name" value="HATPase_c"/>
    <property type="match status" value="1"/>
</dbReference>
<keyword evidence="2" id="KW-0812">Transmembrane</keyword>
<dbReference type="CDD" id="cd16917">
    <property type="entry name" value="HATPase_UhpB-NarQ-NarX-like"/>
    <property type="match status" value="1"/>
</dbReference>
<gene>
    <name evidence="4" type="ORF">SAMN05660703_0452</name>
</gene>
<dbReference type="InterPro" id="IPR036890">
    <property type="entry name" value="HATPase_C_sf"/>
</dbReference>
<evidence type="ECO:0000256" key="1">
    <source>
        <dbReference type="SAM" id="Coils"/>
    </source>
</evidence>
<dbReference type="SUPFAM" id="SSF48452">
    <property type="entry name" value="TPR-like"/>
    <property type="match status" value="1"/>
</dbReference>
<dbReference type="InterPro" id="IPR011990">
    <property type="entry name" value="TPR-like_helical_dom_sf"/>
</dbReference>
<reference evidence="4 5" key="1">
    <citation type="submission" date="2017-04" db="EMBL/GenBank/DDBJ databases">
        <authorList>
            <person name="Afonso C.L."/>
            <person name="Miller P.J."/>
            <person name="Scott M.A."/>
            <person name="Spackman E."/>
            <person name="Goraichik I."/>
            <person name="Dimitrov K.M."/>
            <person name="Suarez D.L."/>
            <person name="Swayne D.E."/>
        </authorList>
    </citation>
    <scope>NUCLEOTIDE SEQUENCE [LARGE SCALE GENOMIC DNA]</scope>
    <source>
        <strain evidence="4 5">DSM 21164</strain>
    </source>
</reference>
<dbReference type="STRING" id="504486.SAMN05660703_0452"/>
<dbReference type="AlphaFoldDB" id="A0A1W1YGL6"/>
<dbReference type="EMBL" id="FWXO01000001">
    <property type="protein sequence ID" value="SMC35274.1"/>
    <property type="molecule type" value="Genomic_DNA"/>
</dbReference>
<keyword evidence="5" id="KW-1185">Reference proteome</keyword>
<feature type="coiled-coil region" evidence="1">
    <location>
        <begin position="391"/>
        <end position="420"/>
    </location>
</feature>